<accession>A0A319EU76</accession>
<dbReference type="VEuPathDB" id="FungiDB:BO78DRAFT_302735"/>
<keyword evidence="1" id="KW-1133">Transmembrane helix</keyword>
<protein>
    <submittedName>
        <fullName evidence="2">Uncharacterized protein</fullName>
    </submittedName>
</protein>
<organism evidence="2 3">
    <name type="scientific">Aspergillus sclerotiicarbonarius (strain CBS 121057 / IBT 28362)</name>
    <dbReference type="NCBI Taxonomy" id="1448318"/>
    <lineage>
        <taxon>Eukaryota</taxon>
        <taxon>Fungi</taxon>
        <taxon>Dikarya</taxon>
        <taxon>Ascomycota</taxon>
        <taxon>Pezizomycotina</taxon>
        <taxon>Eurotiomycetes</taxon>
        <taxon>Eurotiomycetidae</taxon>
        <taxon>Eurotiales</taxon>
        <taxon>Aspergillaceae</taxon>
        <taxon>Aspergillus</taxon>
        <taxon>Aspergillus subgen. Circumdati</taxon>
    </lineage>
</organism>
<sequence>LVLQDKSPWDALTLIFTCDLTGSVSITMYCTYSFRVFTMHTYPERSRNKIIKIL</sequence>
<dbReference type="Proteomes" id="UP000248423">
    <property type="component" value="Unassembled WGS sequence"/>
</dbReference>
<name>A0A319EU76_ASPSB</name>
<keyword evidence="1" id="KW-0812">Transmembrane</keyword>
<evidence type="ECO:0000313" key="2">
    <source>
        <dbReference type="EMBL" id="PYI11725.1"/>
    </source>
</evidence>
<evidence type="ECO:0000313" key="3">
    <source>
        <dbReference type="Proteomes" id="UP000248423"/>
    </source>
</evidence>
<keyword evidence="3" id="KW-1185">Reference proteome</keyword>
<feature type="non-terminal residue" evidence="2">
    <location>
        <position position="1"/>
    </location>
</feature>
<dbReference type="EMBL" id="KZ826317">
    <property type="protein sequence ID" value="PYI11725.1"/>
    <property type="molecule type" value="Genomic_DNA"/>
</dbReference>
<proteinExistence type="predicted"/>
<gene>
    <name evidence="2" type="ORF">BO78DRAFT_302735</name>
</gene>
<feature type="transmembrane region" description="Helical" evidence="1">
    <location>
        <begin position="12"/>
        <end position="37"/>
    </location>
</feature>
<keyword evidence="1" id="KW-0472">Membrane</keyword>
<evidence type="ECO:0000256" key="1">
    <source>
        <dbReference type="SAM" id="Phobius"/>
    </source>
</evidence>
<reference evidence="2 3" key="1">
    <citation type="submission" date="2018-02" db="EMBL/GenBank/DDBJ databases">
        <title>The genomes of Aspergillus section Nigri reveals drivers in fungal speciation.</title>
        <authorList>
            <consortium name="DOE Joint Genome Institute"/>
            <person name="Vesth T.C."/>
            <person name="Nybo J."/>
            <person name="Theobald S."/>
            <person name="Brandl J."/>
            <person name="Frisvad J.C."/>
            <person name="Nielsen K.F."/>
            <person name="Lyhne E.K."/>
            <person name="Kogle M.E."/>
            <person name="Kuo A."/>
            <person name="Riley R."/>
            <person name="Clum A."/>
            <person name="Nolan M."/>
            <person name="Lipzen A."/>
            <person name="Salamov A."/>
            <person name="Henrissat B."/>
            <person name="Wiebenga A."/>
            <person name="De vries R.P."/>
            <person name="Grigoriev I.V."/>
            <person name="Mortensen U.H."/>
            <person name="Andersen M.R."/>
            <person name="Baker S.E."/>
        </authorList>
    </citation>
    <scope>NUCLEOTIDE SEQUENCE [LARGE SCALE GENOMIC DNA]</scope>
    <source>
        <strain evidence="2 3">CBS 121057</strain>
    </source>
</reference>
<dbReference type="AlphaFoldDB" id="A0A319EU76"/>